<dbReference type="AlphaFoldDB" id="A0A225UU99"/>
<evidence type="ECO:0000313" key="5">
    <source>
        <dbReference type="Proteomes" id="UP000198211"/>
    </source>
</evidence>
<sequence length="506" mass="57283">MTERQKSIYLFHSMPKSWKDDHHIWKGQRKHIPYEDLKQSIEGKVQDLQAQERYTLAKGTPETPTTMGDRALVAAEPSVSHTQDRDNANICPYCDRPRHNFRQCAACRKTCRNYKGNNNRDFKDNNSGNKKKHGNGGKQPGQEGYKDRPLESDNDDDNDNDSDSGNNRKVSRQGRRDTGLIAVATTVNPQFSLTAQAKVEPDPIWTIDSGCTRHVSHESQWFTDITTSGGSITVGGNNQIPIEGIGRVELEVSDSKGTMQKLILHGVLYAPQLQFSLLSVPAAVKHDFRFSFDRKQCAMQTDQRYKIKALMANNTDLYQFQAKPAVPPTALIASGKQRSFLLLHKRLGHPNVRVLNDLSRNQAIHGLDGSVPLGSKTDFFCVACTLAKSHRSPFYSNRVVKRATSPLSKVHSDICGPLPVPSLTGCRYFLIFIDDFSRFMFTYAIKNRSELYDCYEDFRKKALNTFRQDISVIEYTFSVETDETQGNFEIQRLQADNAKEYEKLGR</sequence>
<dbReference type="EMBL" id="NBNE01012541">
    <property type="protein sequence ID" value="OWY95749.1"/>
    <property type="molecule type" value="Genomic_DNA"/>
</dbReference>
<dbReference type="OrthoDB" id="121980at2759"/>
<dbReference type="GO" id="GO:0008233">
    <property type="term" value="F:peptidase activity"/>
    <property type="evidence" value="ECO:0007669"/>
    <property type="project" value="UniProtKB-KW"/>
</dbReference>
<keyword evidence="1" id="KW-0378">Hydrolase</keyword>
<dbReference type="InterPro" id="IPR025724">
    <property type="entry name" value="GAG-pre-integrase_dom"/>
</dbReference>
<proteinExistence type="predicted"/>
<evidence type="ECO:0000313" key="4">
    <source>
        <dbReference type="EMBL" id="OWY95749.1"/>
    </source>
</evidence>
<dbReference type="Pfam" id="PF22936">
    <property type="entry name" value="Pol_BBD"/>
    <property type="match status" value="1"/>
</dbReference>
<dbReference type="GO" id="GO:0015074">
    <property type="term" value="P:DNA integration"/>
    <property type="evidence" value="ECO:0007669"/>
    <property type="project" value="InterPro"/>
</dbReference>
<dbReference type="Pfam" id="PF13976">
    <property type="entry name" value="gag_pre-integrs"/>
    <property type="match status" value="1"/>
</dbReference>
<dbReference type="STRING" id="4795.A0A225UU99"/>
<dbReference type="GO" id="GO:0006508">
    <property type="term" value="P:proteolysis"/>
    <property type="evidence" value="ECO:0007669"/>
    <property type="project" value="UniProtKB-KW"/>
</dbReference>
<dbReference type="PANTHER" id="PTHR42648:SF28">
    <property type="entry name" value="TRANSPOSON-ENCODED PROTEIN WITH RIBONUCLEASE H-LIKE AND RETROVIRUS ZINC FINGER-LIKE DOMAINS"/>
    <property type="match status" value="1"/>
</dbReference>
<dbReference type="GO" id="GO:0003676">
    <property type="term" value="F:nucleic acid binding"/>
    <property type="evidence" value="ECO:0007669"/>
    <property type="project" value="InterPro"/>
</dbReference>
<protein>
    <submittedName>
        <fullName evidence="4">Pol Polyprotein</fullName>
    </submittedName>
</protein>
<dbReference type="Proteomes" id="UP000198211">
    <property type="component" value="Unassembled WGS sequence"/>
</dbReference>
<dbReference type="SUPFAM" id="SSF53098">
    <property type="entry name" value="Ribonuclease H-like"/>
    <property type="match status" value="1"/>
</dbReference>
<keyword evidence="5" id="KW-1185">Reference proteome</keyword>
<organism evidence="4 5">
    <name type="scientific">Phytophthora megakarya</name>
    <dbReference type="NCBI Taxonomy" id="4795"/>
    <lineage>
        <taxon>Eukaryota</taxon>
        <taxon>Sar</taxon>
        <taxon>Stramenopiles</taxon>
        <taxon>Oomycota</taxon>
        <taxon>Peronosporomycetes</taxon>
        <taxon>Peronosporales</taxon>
        <taxon>Peronosporaceae</taxon>
        <taxon>Phytophthora</taxon>
    </lineage>
</organism>
<keyword evidence="1" id="KW-0645">Protease</keyword>
<feature type="domain" description="Integrase catalytic" evidence="3">
    <location>
        <begin position="402"/>
        <end position="506"/>
    </location>
</feature>
<dbReference type="InterPro" id="IPR012337">
    <property type="entry name" value="RNaseH-like_sf"/>
</dbReference>
<dbReference type="PROSITE" id="PS50994">
    <property type="entry name" value="INTEGRASE"/>
    <property type="match status" value="1"/>
</dbReference>
<evidence type="ECO:0000256" key="1">
    <source>
        <dbReference type="ARBA" id="ARBA00022670"/>
    </source>
</evidence>
<dbReference type="InterPro" id="IPR001584">
    <property type="entry name" value="Integrase_cat-core"/>
</dbReference>
<feature type="region of interest" description="Disordered" evidence="2">
    <location>
        <begin position="115"/>
        <end position="177"/>
    </location>
</feature>
<name>A0A225UU99_9STRA</name>
<evidence type="ECO:0000259" key="3">
    <source>
        <dbReference type="PROSITE" id="PS50994"/>
    </source>
</evidence>
<reference evidence="5" key="1">
    <citation type="submission" date="2017-03" db="EMBL/GenBank/DDBJ databases">
        <title>Phytopthora megakarya and P. palmivora, two closely related causual agents of cacao black pod achieved similar genome size and gene model numbers by different mechanisms.</title>
        <authorList>
            <person name="Ali S."/>
            <person name="Shao J."/>
            <person name="Larry D.J."/>
            <person name="Kronmiller B."/>
            <person name="Shen D."/>
            <person name="Strem M.D."/>
            <person name="Melnick R.L."/>
            <person name="Guiltinan M.J."/>
            <person name="Tyler B.M."/>
            <person name="Meinhardt L.W."/>
            <person name="Bailey B.A."/>
        </authorList>
    </citation>
    <scope>NUCLEOTIDE SEQUENCE [LARGE SCALE GENOMIC DNA]</scope>
    <source>
        <strain evidence="5">zdho120</strain>
    </source>
</reference>
<feature type="compositionally biased region" description="Acidic residues" evidence="2">
    <location>
        <begin position="152"/>
        <end position="162"/>
    </location>
</feature>
<dbReference type="Gene3D" id="3.30.420.10">
    <property type="entry name" value="Ribonuclease H-like superfamily/Ribonuclease H"/>
    <property type="match status" value="1"/>
</dbReference>
<comment type="caution">
    <text evidence="4">The sequence shown here is derived from an EMBL/GenBank/DDBJ whole genome shotgun (WGS) entry which is preliminary data.</text>
</comment>
<dbReference type="InterPro" id="IPR036397">
    <property type="entry name" value="RNaseH_sf"/>
</dbReference>
<dbReference type="PANTHER" id="PTHR42648">
    <property type="entry name" value="TRANSPOSASE, PUTATIVE-RELATED"/>
    <property type="match status" value="1"/>
</dbReference>
<feature type="non-terminal residue" evidence="4">
    <location>
        <position position="506"/>
    </location>
</feature>
<evidence type="ECO:0000256" key="2">
    <source>
        <dbReference type="SAM" id="MobiDB-lite"/>
    </source>
</evidence>
<dbReference type="InterPro" id="IPR039537">
    <property type="entry name" value="Retrotran_Ty1/copia-like"/>
</dbReference>
<accession>A0A225UU99</accession>
<dbReference type="InterPro" id="IPR054722">
    <property type="entry name" value="PolX-like_BBD"/>
</dbReference>
<gene>
    <name evidence="4" type="ORF">PHMEG_00034168</name>
</gene>